<gene>
    <name evidence="1" type="ORF">FF38_00718</name>
</gene>
<evidence type="ECO:0000313" key="2">
    <source>
        <dbReference type="Proteomes" id="UP000037069"/>
    </source>
</evidence>
<dbReference type="EMBL" id="JRES01001219">
    <property type="protein sequence ID" value="KNC24527.1"/>
    <property type="molecule type" value="Genomic_DNA"/>
</dbReference>
<dbReference type="Proteomes" id="UP000037069">
    <property type="component" value="Unassembled WGS sequence"/>
</dbReference>
<proteinExistence type="predicted"/>
<keyword evidence="2" id="KW-1185">Reference proteome</keyword>
<comment type="caution">
    <text evidence="1">The sequence shown here is derived from an EMBL/GenBank/DDBJ whole genome shotgun (WGS) entry which is preliminary data.</text>
</comment>
<name>A0A0L0BWW4_LUCCU</name>
<evidence type="ECO:0000313" key="1">
    <source>
        <dbReference type="EMBL" id="KNC24527.1"/>
    </source>
</evidence>
<reference evidence="1 2" key="1">
    <citation type="journal article" date="2015" name="Nat. Commun.">
        <title>Lucilia cuprina genome unlocks parasitic fly biology to underpin future interventions.</title>
        <authorList>
            <person name="Anstead C.A."/>
            <person name="Korhonen P.K."/>
            <person name="Young N.D."/>
            <person name="Hall R.S."/>
            <person name="Jex A.R."/>
            <person name="Murali S.C."/>
            <person name="Hughes D.S."/>
            <person name="Lee S.F."/>
            <person name="Perry T."/>
            <person name="Stroehlein A.J."/>
            <person name="Ansell B.R."/>
            <person name="Breugelmans B."/>
            <person name="Hofmann A."/>
            <person name="Qu J."/>
            <person name="Dugan S."/>
            <person name="Lee S.L."/>
            <person name="Chao H."/>
            <person name="Dinh H."/>
            <person name="Han Y."/>
            <person name="Doddapaneni H.V."/>
            <person name="Worley K.C."/>
            <person name="Muzny D.M."/>
            <person name="Ioannidis P."/>
            <person name="Waterhouse R.M."/>
            <person name="Zdobnov E.M."/>
            <person name="James P.J."/>
            <person name="Bagnall N.H."/>
            <person name="Kotze A.C."/>
            <person name="Gibbs R.A."/>
            <person name="Richards S."/>
            <person name="Batterham P."/>
            <person name="Gasser R.B."/>
        </authorList>
    </citation>
    <scope>NUCLEOTIDE SEQUENCE [LARGE SCALE GENOMIC DNA]</scope>
    <source>
        <strain evidence="1 2">LS</strain>
        <tissue evidence="1">Full body</tissue>
    </source>
</reference>
<protein>
    <submittedName>
        <fullName evidence="1">Uncharacterized protein</fullName>
    </submittedName>
</protein>
<dbReference type="Gene3D" id="3.90.70.80">
    <property type="match status" value="1"/>
</dbReference>
<accession>A0A0L0BWW4</accession>
<organism evidence="1 2">
    <name type="scientific">Lucilia cuprina</name>
    <name type="common">Green bottle fly</name>
    <name type="synonym">Australian sheep blowfly</name>
    <dbReference type="NCBI Taxonomy" id="7375"/>
    <lineage>
        <taxon>Eukaryota</taxon>
        <taxon>Metazoa</taxon>
        <taxon>Ecdysozoa</taxon>
        <taxon>Arthropoda</taxon>
        <taxon>Hexapoda</taxon>
        <taxon>Insecta</taxon>
        <taxon>Pterygota</taxon>
        <taxon>Neoptera</taxon>
        <taxon>Endopterygota</taxon>
        <taxon>Diptera</taxon>
        <taxon>Brachycera</taxon>
        <taxon>Muscomorpha</taxon>
        <taxon>Oestroidea</taxon>
        <taxon>Calliphoridae</taxon>
        <taxon>Luciliinae</taxon>
        <taxon>Lucilia</taxon>
    </lineage>
</organism>
<sequence>MRHNPDGDNYPSISNYVSEMSLTGTYGSFCELVAATQLYPICIEVYYNGKLYVKHGNNDNPKKKKISIKLHLHISAKHVTSSCKGVSNTIAIRKPVFLNTDKGDVQMSRHFTERRPAFMDNLGCGKHTSFGINSSLTISINSDIPSSSCKSMLTFFACQDALVT</sequence>
<dbReference type="AlphaFoldDB" id="A0A0L0BWW4"/>